<comment type="caution">
    <text evidence="1">The sequence shown here is derived from an EMBL/GenBank/DDBJ whole genome shotgun (WGS) entry which is preliminary data.</text>
</comment>
<evidence type="ECO:0000313" key="1">
    <source>
        <dbReference type="EMBL" id="KAF3454086.1"/>
    </source>
</evidence>
<dbReference type="AlphaFoldDB" id="A0A8K0MPN0"/>
<accession>A0A8K0MPN0</accession>
<gene>
    <name evidence="1" type="ORF">FNV43_RR04533</name>
</gene>
<protein>
    <submittedName>
        <fullName evidence="1">Uncharacterized protein</fullName>
    </submittedName>
</protein>
<evidence type="ECO:0000313" key="2">
    <source>
        <dbReference type="Proteomes" id="UP000796880"/>
    </source>
</evidence>
<keyword evidence="2" id="KW-1185">Reference proteome</keyword>
<dbReference type="EMBL" id="VOIH02000002">
    <property type="protein sequence ID" value="KAF3454086.1"/>
    <property type="molecule type" value="Genomic_DNA"/>
</dbReference>
<dbReference type="Proteomes" id="UP000796880">
    <property type="component" value="Unassembled WGS sequence"/>
</dbReference>
<dbReference type="OrthoDB" id="618098at2759"/>
<organism evidence="1 2">
    <name type="scientific">Rhamnella rubrinervis</name>
    <dbReference type="NCBI Taxonomy" id="2594499"/>
    <lineage>
        <taxon>Eukaryota</taxon>
        <taxon>Viridiplantae</taxon>
        <taxon>Streptophyta</taxon>
        <taxon>Embryophyta</taxon>
        <taxon>Tracheophyta</taxon>
        <taxon>Spermatophyta</taxon>
        <taxon>Magnoliopsida</taxon>
        <taxon>eudicotyledons</taxon>
        <taxon>Gunneridae</taxon>
        <taxon>Pentapetalae</taxon>
        <taxon>rosids</taxon>
        <taxon>fabids</taxon>
        <taxon>Rosales</taxon>
        <taxon>Rhamnaceae</taxon>
        <taxon>rhamnoid group</taxon>
        <taxon>Rhamneae</taxon>
        <taxon>Rhamnella</taxon>
    </lineage>
</organism>
<sequence>MSVDLDETAYDLSPNSQNDVEEDVIASVASSSEWTTWRDDLAKQIFDEHESRRIWTKKEEKSLLDILADVVVRDRATGIAVQTAEDITSDWHLDDGNEENEEIEIEDIPSPMSVNQTIHSANQSGRRRKGKLQIDRVAGFNDIAEKMCTNFYVEANVRMTKLTDSLPVVDNYPKYLAMELNRLGFYTNDNLSISKSMRMDPSNVEVFKVNPKLHSRAWWQCRPEKARHKVSIASTMIGVTARLYRSWLRTEVDESLFINRSISSNEVQKLLDILDMFNETLGLPTEREDTVKILVLVDNPSLELVVEMSNYILILVNQDELFENILSEA</sequence>
<reference evidence="1" key="1">
    <citation type="submission" date="2020-03" db="EMBL/GenBank/DDBJ databases">
        <title>A high-quality chromosome-level genome assembly of a woody plant with both climbing and erect habits, Rhamnella rubrinervis.</title>
        <authorList>
            <person name="Lu Z."/>
            <person name="Yang Y."/>
            <person name="Zhu X."/>
            <person name="Sun Y."/>
        </authorList>
    </citation>
    <scope>NUCLEOTIDE SEQUENCE</scope>
    <source>
        <strain evidence="1">BYM</strain>
        <tissue evidence="1">Leaf</tissue>
    </source>
</reference>
<proteinExistence type="predicted"/>
<name>A0A8K0MPN0_9ROSA</name>